<dbReference type="EMBL" id="SLYC01000001">
    <property type="protein sequence ID" value="TCQ07955.1"/>
    <property type="molecule type" value="Genomic_DNA"/>
</dbReference>
<organism evidence="2 3">
    <name type="scientific">Serpentinicella alkaliphila</name>
    <dbReference type="NCBI Taxonomy" id="1734049"/>
    <lineage>
        <taxon>Bacteria</taxon>
        <taxon>Bacillati</taxon>
        <taxon>Bacillota</taxon>
        <taxon>Clostridia</taxon>
        <taxon>Peptostreptococcales</taxon>
        <taxon>Natronincolaceae</taxon>
        <taxon>Serpentinicella</taxon>
    </lineage>
</organism>
<dbReference type="SUPFAM" id="SSF55008">
    <property type="entry name" value="HMA, heavy metal-associated domain"/>
    <property type="match status" value="1"/>
</dbReference>
<dbReference type="InterPro" id="IPR006121">
    <property type="entry name" value="HMA_dom"/>
</dbReference>
<dbReference type="GO" id="GO:0046872">
    <property type="term" value="F:metal ion binding"/>
    <property type="evidence" value="ECO:0007669"/>
    <property type="project" value="InterPro"/>
</dbReference>
<dbReference type="OrthoDB" id="9813965at2"/>
<dbReference type="Pfam" id="PF00403">
    <property type="entry name" value="HMA"/>
    <property type="match status" value="1"/>
</dbReference>
<accession>A0A4R2U2D0</accession>
<dbReference type="Gene3D" id="3.30.70.100">
    <property type="match status" value="1"/>
</dbReference>
<feature type="domain" description="HMA" evidence="1">
    <location>
        <begin position="18"/>
        <end position="64"/>
    </location>
</feature>
<keyword evidence="3" id="KW-1185">Reference proteome</keyword>
<evidence type="ECO:0000259" key="1">
    <source>
        <dbReference type="Pfam" id="PF00403"/>
    </source>
</evidence>
<proteinExistence type="predicted"/>
<sequence>MKANKFKLNTDVKSNGKNIHNSISKLDGINSVRLDSFANTVTVNYDDSKVSSSEIESILRQKNYL</sequence>
<dbReference type="RefSeq" id="WP_132847132.1">
    <property type="nucleotide sequence ID" value="NZ_CP058648.1"/>
</dbReference>
<evidence type="ECO:0000313" key="2">
    <source>
        <dbReference type="EMBL" id="TCQ07955.1"/>
    </source>
</evidence>
<name>A0A4R2U2D0_9FIRM</name>
<gene>
    <name evidence="2" type="ORF">EDD79_100138</name>
</gene>
<dbReference type="InterPro" id="IPR036163">
    <property type="entry name" value="HMA_dom_sf"/>
</dbReference>
<dbReference type="Proteomes" id="UP000295504">
    <property type="component" value="Unassembled WGS sequence"/>
</dbReference>
<comment type="caution">
    <text evidence="2">The sequence shown here is derived from an EMBL/GenBank/DDBJ whole genome shotgun (WGS) entry which is preliminary data.</text>
</comment>
<protein>
    <submittedName>
        <fullName evidence="2">Heavy-metal-associated domain-containing protein</fullName>
    </submittedName>
</protein>
<evidence type="ECO:0000313" key="3">
    <source>
        <dbReference type="Proteomes" id="UP000295504"/>
    </source>
</evidence>
<dbReference type="AlphaFoldDB" id="A0A4R2U2D0"/>
<reference evidence="2 3" key="1">
    <citation type="submission" date="2019-03" db="EMBL/GenBank/DDBJ databases">
        <title>Genomic Encyclopedia of Type Strains, Phase IV (KMG-IV): sequencing the most valuable type-strain genomes for metagenomic binning, comparative biology and taxonomic classification.</title>
        <authorList>
            <person name="Goeker M."/>
        </authorList>
    </citation>
    <scope>NUCLEOTIDE SEQUENCE [LARGE SCALE GENOMIC DNA]</scope>
    <source>
        <strain evidence="2 3">DSM 100013</strain>
    </source>
</reference>